<feature type="transmembrane region" description="Helical" evidence="7">
    <location>
        <begin position="772"/>
        <end position="790"/>
    </location>
</feature>
<feature type="region of interest" description="Disordered" evidence="6">
    <location>
        <begin position="1361"/>
        <end position="1380"/>
    </location>
</feature>
<comment type="similarity">
    <text evidence="2">Belongs to the archaeal/bacterial/fungal opsin family.</text>
</comment>
<feature type="domain" description="3'-5' exonuclease" evidence="8">
    <location>
        <begin position="278"/>
        <end position="458"/>
    </location>
</feature>
<evidence type="ECO:0000256" key="1">
    <source>
        <dbReference type="ARBA" id="ARBA00004141"/>
    </source>
</evidence>
<comment type="subcellular location">
    <subcellularLocation>
        <location evidence="1">Membrane</location>
        <topology evidence="1">Multi-pass membrane protein</topology>
    </subcellularLocation>
</comment>
<reference evidence="9 10" key="1">
    <citation type="submission" date="2024-02" db="EMBL/GenBank/DDBJ databases">
        <authorList>
            <person name="Chen Y."/>
            <person name="Shah S."/>
            <person name="Dougan E. K."/>
            <person name="Thang M."/>
            <person name="Chan C."/>
        </authorList>
    </citation>
    <scope>NUCLEOTIDE SEQUENCE [LARGE SCALE GENOMIC DNA]</scope>
</reference>
<evidence type="ECO:0000313" key="10">
    <source>
        <dbReference type="Proteomes" id="UP001642484"/>
    </source>
</evidence>
<dbReference type="PANTHER" id="PTHR43040:SF1">
    <property type="entry name" value="RIBONUCLEASE D"/>
    <property type="match status" value="1"/>
</dbReference>
<sequence>MAMTAMIPPNVMPPNDLSSLLQPWAVQVLKLCLKNDSEESARGFLHFLVNYKLPDGHHIQQFINHPHHGMLDIFLREMLLGLAHWISAAIQQLDMHVPLQSSVQQTSKLEMYLREVEEKSFEHACKEFSDFLYHVILQLLGPELTCVASSLSGTLADGFTSDRSVAALAAWPSLLLAQLVNLLEDMRAKVLRIALELAPYERYEPQNAVSMKSSLVVQFCRYFTLQHSREEYRLKEHEIMDDDFHESNFGIVLIDTYGSLLKMLQHVEHLYFSSEQLIVAVDFEGVELNRNGALCLVQMTCHDNPSLVYVLDIHVLKCSFNPFKLSTPNGISMQFILEECDKILKLWFDPRNDVDALFHQFGVQSNNIYDLQLADVAIRRSINGEVAERVLSLQTCLLKCEGLDETQKGFAETIKQWGKRLFEPKEGGSYKVFQDRPLRDEILIYAAHDSRYMRVLYECYREKLAYQDQWKRWVQYHSHERGLWYRFDGNFTPLRSTHQSCRSTLPLKKQDFESCHKIRASLIAQEQVLLDSFRTVNVFQSPDECLVSGDDVLAYLKAMRDHFGSKKIAWWDDYYKLENITHNITKWNCTDMEVEYYQQMTLCEQKQEKLEQIACEVHERTNESCTTMPACFEGKWATYLTEVESANTTVQDLKYEYRAIKRILCLVDAFTADDLEAKIEECMNLRYSATAVKSPCASVGGVAVMNELKKLADRPDRQRHSILAQTMTVNTEISHALSTIQDVLGNLRRLQTTDLSGCPDVGKVDLEDAHNIAQIIQGAAFIFLAMWLIFANNSKVAVAQKAPLEQRHAVCATISTAVALFSGFFNILQLTAIDDFDLPGRENNFSLNLSRPIEWIATCPIMQLKLVVLAGARVPSYRRFMMPLLSVAVLLCGTASMFTGDALRYGWYGFGLLLAGIMFYHNALQIRENSEGEENAFMGDSDFRKLSLLLILTWFPFPIWFSLSIEGFGVITDYLVIEMGWVALNIISKFTFIILMQRMKMLHQRKLEAARELYGLSPTDEIGEDELKQKNNGHVKSAAGGVAASAYGLGFGEEAESEEKMVEVVAETMVTLGMSAHTDRLVRLMVENGVTNTAVLERLNGERCMELNLPYVLIEACQKRWTSEKMNLGQDQGGLIEKEDPFMKLLEANKDRMTNVSGKTTNNLMAALPGIPATEQPSRMMPGMMMTEDMEHVFTSMMHQVLLPFQEQVMTKLHAMEENMQRQMETSQEAIAQRMDFSQVAILQTVNACQVLLHKLDSSQDSVVQKVDTQKIAVDNLLNSITGATDNTKQALMETVNSSSSVLLQKLDVTQQDLLKQSKDSHELLEGVATKQTALVKQVDSGHEFTRKRLVEMEGTLERRITDSSDELRKDQQEKSEKLTTNVQGALKSLAEQCNAMAETTERATATQEERMVDVRRQTMLIMDLVSNTQDSIQQSANSLESFTRSEYMQHSSANLEMNLREVIVKQLSEVKESLLGVNGGTDTNLKSAIAAMVERLDEGVHRLELASSQGQGATSDAELLRQELLGVAEVLSQQQQDVSSQNLQQVGELLRTELSSFKETQEAQSTEISTKLSEKVSEFSDQVNQNLARVEANLDKILDSKGESRTDGTRRRAERVTAILHPDHKNFNETEYAAKGIAASRCLASCCTVDWYSWTLHGNVFVPNEHIMIDQDLPTGANQAAYGSLASAKAACEALGAVQCFGIYDANCDGASQESPVVLVSAPGLDLNQVEESSVGSCIYHMELGSGTTTTTTIAEQCTWQINVSRSDQGIDKLWVTYDIEHQRFDEAFRFSGCDAVELPEGKHCVAEGKPNGIRILKNRWGHGLATGSCCDSTTNKVISAKRLQCDGYLDEYKKYERKYLTSTSLSNRDDATRVVYMASGDDPSVEPAAEAEVHDDPMVDPTAEQDVTDPVAEQDMAIGGEEGGAEEGVATRGDEGGTGYLLECFRFKRFKVLKVAIAFAG</sequence>
<organism evidence="9 10">
    <name type="scientific">Durusdinium trenchii</name>
    <dbReference type="NCBI Taxonomy" id="1381693"/>
    <lineage>
        <taxon>Eukaryota</taxon>
        <taxon>Sar</taxon>
        <taxon>Alveolata</taxon>
        <taxon>Dinophyceae</taxon>
        <taxon>Suessiales</taxon>
        <taxon>Symbiodiniaceae</taxon>
        <taxon>Durusdinium</taxon>
    </lineage>
</organism>
<dbReference type="Gene3D" id="1.20.1070.10">
    <property type="entry name" value="Rhodopsin 7-helix transmembrane proteins"/>
    <property type="match status" value="1"/>
</dbReference>
<dbReference type="InterPro" id="IPR001425">
    <property type="entry name" value="Arc/bac/fun_rhodopsins"/>
</dbReference>
<feature type="transmembrane region" description="Helical" evidence="7">
    <location>
        <begin position="945"/>
        <end position="963"/>
    </location>
</feature>
<dbReference type="Gene3D" id="3.30.420.10">
    <property type="entry name" value="Ribonuclease H-like superfamily/Ribonuclease H"/>
    <property type="match status" value="1"/>
</dbReference>
<evidence type="ECO:0000256" key="3">
    <source>
        <dbReference type="ARBA" id="ARBA00022692"/>
    </source>
</evidence>
<keyword evidence="5 7" id="KW-0472">Membrane</keyword>
<dbReference type="SUPFAM" id="SSF53098">
    <property type="entry name" value="Ribonuclease H-like"/>
    <property type="match status" value="1"/>
</dbReference>
<evidence type="ECO:0000313" key="9">
    <source>
        <dbReference type="EMBL" id="CAK9051075.1"/>
    </source>
</evidence>
<accession>A0ABP0MHY1</accession>
<feature type="compositionally biased region" description="Basic and acidic residues" evidence="6">
    <location>
        <begin position="1361"/>
        <end position="1378"/>
    </location>
</feature>
<dbReference type="PANTHER" id="PTHR43040">
    <property type="entry name" value="RIBONUCLEASE D"/>
    <property type="match status" value="1"/>
</dbReference>
<dbReference type="Proteomes" id="UP001642484">
    <property type="component" value="Unassembled WGS sequence"/>
</dbReference>
<evidence type="ECO:0000256" key="4">
    <source>
        <dbReference type="ARBA" id="ARBA00022989"/>
    </source>
</evidence>
<dbReference type="Pfam" id="PF01612">
    <property type="entry name" value="DNA_pol_A_exo1"/>
    <property type="match status" value="1"/>
</dbReference>
<evidence type="ECO:0000256" key="2">
    <source>
        <dbReference type="ARBA" id="ARBA00008130"/>
    </source>
</evidence>
<dbReference type="InterPro" id="IPR036397">
    <property type="entry name" value="RNaseH_sf"/>
</dbReference>
<feature type="transmembrane region" description="Helical" evidence="7">
    <location>
        <begin position="975"/>
        <end position="996"/>
    </location>
</feature>
<protein>
    <recommendedName>
        <fullName evidence="8">3'-5' exonuclease domain-containing protein</fullName>
    </recommendedName>
</protein>
<name>A0ABP0MHY1_9DINO</name>
<dbReference type="SMART" id="SM01021">
    <property type="entry name" value="Bac_rhodopsin"/>
    <property type="match status" value="1"/>
</dbReference>
<keyword evidence="3 7" id="KW-0812">Transmembrane</keyword>
<dbReference type="EMBL" id="CAXAMN010017779">
    <property type="protein sequence ID" value="CAK9051075.1"/>
    <property type="molecule type" value="Genomic_DNA"/>
</dbReference>
<proteinExistence type="inferred from homology"/>
<keyword evidence="4 7" id="KW-1133">Transmembrane helix</keyword>
<feature type="transmembrane region" description="Helical" evidence="7">
    <location>
        <begin position="905"/>
        <end position="924"/>
    </location>
</feature>
<gene>
    <name evidence="9" type="ORF">CCMP2556_LOCUS25964</name>
</gene>
<comment type="caution">
    <text evidence="9">The sequence shown here is derived from an EMBL/GenBank/DDBJ whole genome shotgun (WGS) entry which is preliminary data.</text>
</comment>
<feature type="transmembrane region" description="Helical" evidence="7">
    <location>
        <begin position="880"/>
        <end position="899"/>
    </location>
</feature>
<keyword evidence="10" id="KW-1185">Reference proteome</keyword>
<feature type="transmembrane region" description="Helical" evidence="7">
    <location>
        <begin position="810"/>
        <end position="833"/>
    </location>
</feature>
<dbReference type="InterPro" id="IPR012337">
    <property type="entry name" value="RNaseH-like_sf"/>
</dbReference>
<dbReference type="SUPFAM" id="SSF81321">
    <property type="entry name" value="Family A G protein-coupled receptor-like"/>
    <property type="match status" value="1"/>
</dbReference>
<dbReference type="Pfam" id="PF01036">
    <property type="entry name" value="Bac_rhodopsin"/>
    <property type="match status" value="1"/>
</dbReference>
<evidence type="ECO:0000256" key="6">
    <source>
        <dbReference type="SAM" id="MobiDB-lite"/>
    </source>
</evidence>
<evidence type="ECO:0000256" key="7">
    <source>
        <dbReference type="SAM" id="Phobius"/>
    </source>
</evidence>
<dbReference type="InterPro" id="IPR002562">
    <property type="entry name" value="3'-5'_exonuclease_dom"/>
</dbReference>
<evidence type="ECO:0000256" key="5">
    <source>
        <dbReference type="ARBA" id="ARBA00023136"/>
    </source>
</evidence>
<evidence type="ECO:0000259" key="8">
    <source>
        <dbReference type="Pfam" id="PF01612"/>
    </source>
</evidence>